<gene>
    <name evidence="1" type="ordered locus">Weevi_1054</name>
</gene>
<evidence type="ECO:0000313" key="1">
    <source>
        <dbReference type="EMBL" id="ADX67763.1"/>
    </source>
</evidence>
<dbReference type="KEGG" id="wvi:Weevi_1054"/>
<dbReference type="InterPro" id="IPR007922">
    <property type="entry name" value="DciA-like"/>
</dbReference>
<dbReference type="OrthoDB" id="9804942at2"/>
<organism evidence="1 2">
    <name type="scientific">Weeksella virosa (strain ATCC 43766 / DSM 16922 / JCM 21250 / CCUG 30538 / CDC 9751 / IAM 14551 / NBRC 16016 / NCTC 11634 / CL345/78)</name>
    <dbReference type="NCBI Taxonomy" id="865938"/>
    <lineage>
        <taxon>Bacteria</taxon>
        <taxon>Pseudomonadati</taxon>
        <taxon>Bacteroidota</taxon>
        <taxon>Flavobacteriia</taxon>
        <taxon>Flavobacteriales</taxon>
        <taxon>Weeksellaceae</taxon>
        <taxon>Weeksella</taxon>
    </lineage>
</organism>
<proteinExistence type="predicted"/>
<dbReference type="EMBL" id="CP002455">
    <property type="protein sequence ID" value="ADX67763.1"/>
    <property type="molecule type" value="Genomic_DNA"/>
</dbReference>
<dbReference type="eggNOG" id="COG5512">
    <property type="taxonomic scope" value="Bacteria"/>
</dbReference>
<sequence length="103" mass="12422">MYRKKYEKRTSNQQSLSELIDFIFKQAGKEELMLEVKAEIAWRKLMGTFLEQWTDKMEVKKGVIYLKINSPAMRNEIIYAKSKIIENINEELDKDYIYDLKIY</sequence>
<evidence type="ECO:0000313" key="2">
    <source>
        <dbReference type="Proteomes" id="UP000008641"/>
    </source>
</evidence>
<dbReference type="HOGENOM" id="CLU_160523_2_0_10"/>
<dbReference type="AlphaFoldDB" id="F0P273"/>
<dbReference type="Pfam" id="PF05258">
    <property type="entry name" value="DciA"/>
    <property type="match status" value="1"/>
</dbReference>
<reference evidence="1 2" key="1">
    <citation type="journal article" date="2011" name="Stand. Genomic Sci.">
        <title>Complete genome sequence of Weeksella virosa type strain (9751).</title>
        <authorList>
            <person name="Lang E."/>
            <person name="Teshima H."/>
            <person name="Lucas S."/>
            <person name="Lapidus A."/>
            <person name="Hammon N."/>
            <person name="Deshpande S."/>
            <person name="Nolan M."/>
            <person name="Cheng J.F."/>
            <person name="Pitluck S."/>
            <person name="Liolios K."/>
            <person name="Pagani I."/>
            <person name="Mikhailova N."/>
            <person name="Ivanova N."/>
            <person name="Mavromatis K."/>
            <person name="Pati A."/>
            <person name="Tapia R."/>
            <person name="Han C."/>
            <person name="Goodwin L."/>
            <person name="Chen A."/>
            <person name="Palaniappan K."/>
            <person name="Land M."/>
            <person name="Hauser L."/>
            <person name="Chang Y.J."/>
            <person name="Jeffries C.D."/>
            <person name="Brambilla E.M."/>
            <person name="Kopitz M."/>
            <person name="Rohde M."/>
            <person name="Goker M."/>
            <person name="Tindall B.J."/>
            <person name="Detter J.C."/>
            <person name="Woyke T."/>
            <person name="Bristow J."/>
            <person name="Eisen J.A."/>
            <person name="Markowitz V."/>
            <person name="Hugenholtz P."/>
            <person name="Klenk H.P."/>
            <person name="Kyrpides N.C."/>
        </authorList>
    </citation>
    <scope>NUCLEOTIDE SEQUENCE [LARGE SCALE GENOMIC DNA]</scope>
    <source>
        <strain evidence="2">ATCC 43766 / DSM 16922 / JCM 21250 / NBRC 16016 / NCTC 11634 / CL345/78</strain>
    </source>
</reference>
<dbReference type="STRING" id="865938.Weevi_1054"/>
<dbReference type="Proteomes" id="UP000008641">
    <property type="component" value="Chromosome"/>
</dbReference>
<protein>
    <recommendedName>
        <fullName evidence="3">DUF721 domain-containing protein</fullName>
    </recommendedName>
</protein>
<keyword evidence="2" id="KW-1185">Reference proteome</keyword>
<dbReference type="RefSeq" id="WP_013598153.1">
    <property type="nucleotide sequence ID" value="NC_015144.1"/>
</dbReference>
<accession>F0P273</accession>
<evidence type="ECO:0008006" key="3">
    <source>
        <dbReference type="Google" id="ProtNLM"/>
    </source>
</evidence>
<reference evidence="2" key="2">
    <citation type="journal article" date="2011" name="Stand. Genomic Sci.">
        <title>Complete genome sequence of Weeksella virosa type strain (9751T).</title>
        <authorList>
            <person name="Lang E."/>
            <person name="Teshima H."/>
            <person name="Lucas S."/>
            <person name="Lapidus A."/>
            <person name="Hammon N."/>
            <person name="Deshpande S."/>
            <person name="Nolan M."/>
            <person name="Cheng J."/>
            <person name="Pitluck S."/>
            <person name="Liolios K."/>
            <person name="Pagani I."/>
            <person name="Mikhailova N."/>
            <person name="Ivanova N."/>
            <person name="Mavromatis K."/>
            <person name="Pati A."/>
            <person name="Tapia R."/>
            <person name="Han C."/>
            <person name="Goodwin L."/>
            <person name="Chen A."/>
            <person name="Palaniappan K."/>
            <person name="Land M."/>
            <person name="Hauser L."/>
            <person name="Chang Y."/>
            <person name="Jeffries C."/>
            <person name="Brambilla E."/>
            <person name="Kopitz M."/>
            <person name="Rohde M."/>
            <person name="Goker M."/>
            <person name="Tindall B."/>
            <person name="Detter J."/>
            <person name="Woyke T."/>
            <person name="Bristow J."/>
            <person name="Eisen J."/>
            <person name="Markowitz V."/>
            <person name="Hugenholtz P."/>
            <person name="Klenk H."/>
            <person name="Kyrpides N."/>
        </authorList>
    </citation>
    <scope>NUCLEOTIDE SEQUENCE [LARGE SCALE GENOMIC DNA]</scope>
    <source>
        <strain evidence="2">ATCC 43766 / DSM 16922 / JCM 21250 / NBRC 16016 / NCTC 11634 / CL345/78</strain>
    </source>
</reference>
<name>F0P273_WEEVC</name>